<evidence type="ECO:0008006" key="3">
    <source>
        <dbReference type="Google" id="ProtNLM"/>
    </source>
</evidence>
<dbReference type="SUPFAM" id="SSF49503">
    <property type="entry name" value="Cupredoxins"/>
    <property type="match status" value="1"/>
</dbReference>
<sequence>MTSKRPGRRWTSIGALVALATVGAACGGGDDTKTVTAADYSFRDLPKEVDAGTTLTLKNSSTKELHEMVVMRLADDEKRPVAQLVNLPEAEGEKVFAGRPAMVLIAPPNGGETIKAVGDGKLMEKGRYAVICSIPIGADPAAFLAAMQSSQGGPPNVPGGPPHLTQGMFGEITVK</sequence>
<evidence type="ECO:0000313" key="2">
    <source>
        <dbReference type="EMBL" id="CAA9257858.1"/>
    </source>
</evidence>
<dbReference type="AlphaFoldDB" id="A0A6J4IPA0"/>
<keyword evidence="1" id="KW-0732">Signal</keyword>
<feature type="chain" id="PRO_5038734433" description="EfeO-type cupredoxin-like domain-containing protein" evidence="1">
    <location>
        <begin position="28"/>
        <end position="175"/>
    </location>
</feature>
<evidence type="ECO:0000256" key="1">
    <source>
        <dbReference type="SAM" id="SignalP"/>
    </source>
</evidence>
<proteinExistence type="predicted"/>
<dbReference type="PROSITE" id="PS51257">
    <property type="entry name" value="PROKAR_LIPOPROTEIN"/>
    <property type="match status" value="1"/>
</dbReference>
<organism evidence="2">
    <name type="scientific">uncultured Acidimicrobiales bacterium</name>
    <dbReference type="NCBI Taxonomy" id="310071"/>
    <lineage>
        <taxon>Bacteria</taxon>
        <taxon>Bacillati</taxon>
        <taxon>Actinomycetota</taxon>
        <taxon>Acidimicrobiia</taxon>
        <taxon>Acidimicrobiales</taxon>
        <taxon>environmental samples</taxon>
    </lineage>
</organism>
<accession>A0A6J4IPA0</accession>
<dbReference type="EMBL" id="CADCTB010000159">
    <property type="protein sequence ID" value="CAA9257858.1"/>
    <property type="molecule type" value="Genomic_DNA"/>
</dbReference>
<reference evidence="2" key="1">
    <citation type="submission" date="2020-02" db="EMBL/GenBank/DDBJ databases">
        <authorList>
            <person name="Meier V. D."/>
        </authorList>
    </citation>
    <scope>NUCLEOTIDE SEQUENCE</scope>
    <source>
        <strain evidence="2">AVDCRST_MAG10</strain>
    </source>
</reference>
<protein>
    <recommendedName>
        <fullName evidence="3">EfeO-type cupredoxin-like domain-containing protein</fullName>
    </recommendedName>
</protein>
<feature type="signal peptide" evidence="1">
    <location>
        <begin position="1"/>
        <end position="27"/>
    </location>
</feature>
<gene>
    <name evidence="2" type="ORF">AVDCRST_MAG10-2589</name>
</gene>
<dbReference type="InterPro" id="IPR008972">
    <property type="entry name" value="Cupredoxin"/>
</dbReference>
<name>A0A6J4IPA0_9ACTN</name>